<feature type="transmembrane region" description="Helical" evidence="2">
    <location>
        <begin position="243"/>
        <end position="262"/>
    </location>
</feature>
<name>A0A8H6M3N6_9AGAR</name>
<comment type="caution">
    <text evidence="4">The sequence shown here is derived from an EMBL/GenBank/DDBJ whole genome shotgun (WGS) entry which is preliminary data.</text>
</comment>
<dbReference type="Proteomes" id="UP000521943">
    <property type="component" value="Unassembled WGS sequence"/>
</dbReference>
<gene>
    <name evidence="4" type="ORF">DFP72DRAFT_901582</name>
</gene>
<dbReference type="Pfam" id="PF20151">
    <property type="entry name" value="DUF6533"/>
    <property type="match status" value="1"/>
</dbReference>
<evidence type="ECO:0000256" key="2">
    <source>
        <dbReference type="SAM" id="Phobius"/>
    </source>
</evidence>
<proteinExistence type="predicted"/>
<feature type="transmembrane region" description="Helical" evidence="2">
    <location>
        <begin position="218"/>
        <end position="237"/>
    </location>
</feature>
<reference evidence="4 5" key="1">
    <citation type="submission" date="2020-07" db="EMBL/GenBank/DDBJ databases">
        <title>Comparative genomics of pyrophilous fungi reveals a link between fire events and developmental genes.</title>
        <authorList>
            <consortium name="DOE Joint Genome Institute"/>
            <person name="Steindorff A.S."/>
            <person name="Carver A."/>
            <person name="Calhoun S."/>
            <person name="Stillman K."/>
            <person name="Liu H."/>
            <person name="Lipzen A."/>
            <person name="Pangilinan J."/>
            <person name="Labutti K."/>
            <person name="Bruns T.D."/>
            <person name="Grigoriev I.V."/>
        </authorList>
    </citation>
    <scope>NUCLEOTIDE SEQUENCE [LARGE SCALE GENOMIC DNA]</scope>
    <source>
        <strain evidence="4 5">CBS 144469</strain>
    </source>
</reference>
<keyword evidence="2" id="KW-0812">Transmembrane</keyword>
<feature type="transmembrane region" description="Helical" evidence="2">
    <location>
        <begin position="88"/>
        <end position="105"/>
    </location>
</feature>
<feature type="compositionally biased region" description="Polar residues" evidence="1">
    <location>
        <begin position="301"/>
        <end position="312"/>
    </location>
</feature>
<feature type="transmembrane region" description="Helical" evidence="2">
    <location>
        <begin position="19"/>
        <end position="36"/>
    </location>
</feature>
<evidence type="ECO:0000313" key="5">
    <source>
        <dbReference type="Proteomes" id="UP000521943"/>
    </source>
</evidence>
<evidence type="ECO:0000259" key="3">
    <source>
        <dbReference type="Pfam" id="PF20151"/>
    </source>
</evidence>
<dbReference type="OrthoDB" id="3354157at2759"/>
<keyword evidence="5" id="KW-1185">Reference proteome</keyword>
<feature type="transmembrane region" description="Helical" evidence="2">
    <location>
        <begin position="117"/>
        <end position="141"/>
    </location>
</feature>
<feature type="region of interest" description="Disordered" evidence="1">
    <location>
        <begin position="285"/>
        <end position="312"/>
    </location>
</feature>
<sequence length="333" mass="37400">MASAINPVVIGESLIATKYAYAASATILFWDIALTVDQEYQRVWKAKKTLGTTLFFCNRYLPPAIFLLDLVAQFRWDPTMKFCKNYEYSSTLLDFISIAIVECVLIMRTHALYQSTLLLVSLAVLGLLSILNMLICFLIIIKQETFVPASALGLVGCLSGCTGPMCKPLLIAFWVPFLVFETTIFTLTAWKSFKTFRLKRQSGSKSARLIEILFRDGLIYYLVIMATSLMNFFIWILDPFASYLAVGLLKCLQATICTRLLLNIRGMLEPQNLWTTVTTQSDGIALSTPSDPSRRGWLKPTNVNSQPSSWDSAKSRFLGQSLESFPNARPDDL</sequence>
<evidence type="ECO:0000313" key="4">
    <source>
        <dbReference type="EMBL" id="KAF6753395.1"/>
    </source>
</evidence>
<dbReference type="InterPro" id="IPR045340">
    <property type="entry name" value="DUF6533"/>
</dbReference>
<protein>
    <recommendedName>
        <fullName evidence="3">DUF6533 domain-containing protein</fullName>
    </recommendedName>
</protein>
<dbReference type="AlphaFoldDB" id="A0A8H6M3N6"/>
<keyword evidence="2" id="KW-0472">Membrane</keyword>
<keyword evidence="2" id="KW-1133">Transmembrane helix</keyword>
<feature type="domain" description="DUF6533" evidence="3">
    <location>
        <begin position="19"/>
        <end position="63"/>
    </location>
</feature>
<feature type="transmembrane region" description="Helical" evidence="2">
    <location>
        <begin position="57"/>
        <end position="76"/>
    </location>
</feature>
<feature type="transmembrane region" description="Helical" evidence="2">
    <location>
        <begin position="169"/>
        <end position="190"/>
    </location>
</feature>
<dbReference type="EMBL" id="JACGCI010000039">
    <property type="protein sequence ID" value="KAF6753395.1"/>
    <property type="molecule type" value="Genomic_DNA"/>
</dbReference>
<accession>A0A8H6M3N6</accession>
<organism evidence="4 5">
    <name type="scientific">Ephemerocybe angulata</name>
    <dbReference type="NCBI Taxonomy" id="980116"/>
    <lineage>
        <taxon>Eukaryota</taxon>
        <taxon>Fungi</taxon>
        <taxon>Dikarya</taxon>
        <taxon>Basidiomycota</taxon>
        <taxon>Agaricomycotina</taxon>
        <taxon>Agaricomycetes</taxon>
        <taxon>Agaricomycetidae</taxon>
        <taxon>Agaricales</taxon>
        <taxon>Agaricineae</taxon>
        <taxon>Psathyrellaceae</taxon>
        <taxon>Ephemerocybe</taxon>
    </lineage>
</organism>
<evidence type="ECO:0000256" key="1">
    <source>
        <dbReference type="SAM" id="MobiDB-lite"/>
    </source>
</evidence>